<evidence type="ECO:0000256" key="7">
    <source>
        <dbReference type="ARBA" id="ARBA00022840"/>
    </source>
</evidence>
<dbReference type="AlphaFoldDB" id="A0A1B4Z403"/>
<evidence type="ECO:0000256" key="4">
    <source>
        <dbReference type="ARBA" id="ARBA00022723"/>
    </source>
</evidence>
<dbReference type="GO" id="GO:0006002">
    <property type="term" value="P:fructose 6-phosphate metabolic process"/>
    <property type="evidence" value="ECO:0007669"/>
    <property type="project" value="InterPro"/>
</dbReference>
<evidence type="ECO:0000256" key="11">
    <source>
        <dbReference type="ARBA" id="ARBA00048070"/>
    </source>
</evidence>
<proteinExistence type="predicted"/>
<evidence type="ECO:0000256" key="1">
    <source>
        <dbReference type="ARBA" id="ARBA00001946"/>
    </source>
</evidence>
<keyword evidence="5" id="KW-0547">Nucleotide-binding</keyword>
<dbReference type="NCBIfam" id="NF005301">
    <property type="entry name" value="PRK06830.1"/>
    <property type="match status" value="1"/>
</dbReference>
<comment type="function">
    <text evidence="2">Catalyzes the phosphorylation of D-fructose 6-phosphate to fructose 1,6-bisphosphate by ATP, the first committing step of glycolysis.</text>
</comment>
<evidence type="ECO:0000256" key="8">
    <source>
        <dbReference type="ARBA" id="ARBA00022842"/>
    </source>
</evidence>
<keyword evidence="10" id="KW-0324">Glycolysis</keyword>
<sequence length="406" mass="43570">MEALYSQLAFDIDGNASPVHAADALGSTSLKNHLVSNWAKATVQENPMMKKFPGMKFHQDDESVFTNILAPAGSRAVSSYTVLRAGPTRKILWDPQEIKAAIVTCGGLCPGLNSVIRDVAIGLYNNYGVRTPGKVLGIRFGYNGFDTEKYPPVILTPAVVEEIHQKGGSILGAGRGGFKPDFIIDRCVALGINHLYVVGGDGTQWAADVLFQVVKERGLKFAIIGIPKTIDNDILFFDRSFGFHSAVDAAVNAIKSGFNEASSCFNGVGIVKLMGRDSGFVARNAALASNLSDAVLIPEVDFDFDGPGGLLAHVEYRLKRKGHCVVVVAEGAGQRFCSTGKHDTTGHTVYGDIGVLLRDRVNQHLQKTCGGRCFFIDPAYMIRSVPATHVDNVYGLVPFPSLPVAA</sequence>
<dbReference type="OrthoDB" id="537915at2759"/>
<dbReference type="GO" id="GO:0003872">
    <property type="term" value="F:6-phosphofructokinase activity"/>
    <property type="evidence" value="ECO:0007669"/>
    <property type="project" value="UniProtKB-EC"/>
</dbReference>
<dbReference type="InterPro" id="IPR012004">
    <property type="entry name" value="PyroP-dep_PFK_TP0108"/>
</dbReference>
<evidence type="ECO:0000256" key="3">
    <source>
        <dbReference type="ARBA" id="ARBA00022679"/>
    </source>
</evidence>
<dbReference type="InterPro" id="IPR050929">
    <property type="entry name" value="PFKA"/>
</dbReference>
<evidence type="ECO:0000256" key="10">
    <source>
        <dbReference type="ARBA" id="ARBA00023152"/>
    </source>
</evidence>
<name>A0A1B4Z403_9EUGL</name>
<protein>
    <submittedName>
        <fullName evidence="15">Putative phosphofructokinase</fullName>
    </submittedName>
</protein>
<keyword evidence="4" id="KW-0479">Metal-binding</keyword>
<keyword evidence="6 15" id="KW-0418">Kinase</keyword>
<evidence type="ECO:0000256" key="12">
    <source>
        <dbReference type="ARBA" id="ARBA00060503"/>
    </source>
</evidence>
<dbReference type="GO" id="GO:0020015">
    <property type="term" value="C:glycosome"/>
    <property type="evidence" value="ECO:0007669"/>
    <property type="project" value="UniProtKB-SubCell"/>
</dbReference>
<evidence type="ECO:0000256" key="2">
    <source>
        <dbReference type="ARBA" id="ARBA00002659"/>
    </source>
</evidence>
<keyword evidence="7" id="KW-0067">ATP-binding</keyword>
<evidence type="ECO:0000256" key="9">
    <source>
        <dbReference type="ARBA" id="ARBA00023140"/>
    </source>
</evidence>
<comment type="catalytic activity">
    <reaction evidence="11">
        <text>beta-D-fructose 6-phosphate + ATP = beta-D-fructose 1,6-bisphosphate + ADP + H(+)</text>
        <dbReference type="Rhea" id="RHEA:16109"/>
        <dbReference type="ChEBI" id="CHEBI:15378"/>
        <dbReference type="ChEBI" id="CHEBI:30616"/>
        <dbReference type="ChEBI" id="CHEBI:32966"/>
        <dbReference type="ChEBI" id="CHEBI:57634"/>
        <dbReference type="ChEBI" id="CHEBI:456216"/>
        <dbReference type="EC" id="2.7.1.11"/>
    </reaction>
</comment>
<reference evidence="15" key="1">
    <citation type="submission" date="2016-02" db="EMBL/GenBank/DDBJ databases">
        <title>Gluconeogenic compartmentalization in Diplonema papillatum.</title>
        <authorList>
            <person name="Nara T."/>
        </authorList>
    </citation>
    <scope>NUCLEOTIDE SEQUENCE</scope>
</reference>
<comment type="subcellular location">
    <subcellularLocation>
        <location evidence="12">Glycosome</location>
    </subcellularLocation>
</comment>
<evidence type="ECO:0000256" key="6">
    <source>
        <dbReference type="ARBA" id="ARBA00022777"/>
    </source>
</evidence>
<dbReference type="Gene3D" id="3.40.50.450">
    <property type="match status" value="1"/>
</dbReference>
<dbReference type="EMBL" id="LC127507">
    <property type="protein sequence ID" value="BAV54144.1"/>
    <property type="molecule type" value="Genomic_DNA"/>
</dbReference>
<feature type="domain" description="Phosphofructokinase" evidence="14">
    <location>
        <begin position="100"/>
        <end position="395"/>
    </location>
</feature>
<keyword evidence="3" id="KW-0808">Transferase</keyword>
<dbReference type="InterPro" id="IPR035966">
    <property type="entry name" value="PKF_sf"/>
</dbReference>
<organism evidence="15">
    <name type="scientific">Diplonema papillatum</name>
    <dbReference type="NCBI Taxonomy" id="91374"/>
    <lineage>
        <taxon>Eukaryota</taxon>
        <taxon>Discoba</taxon>
        <taxon>Euglenozoa</taxon>
        <taxon>Diplonemea</taxon>
        <taxon>Diplonemidae</taxon>
        <taxon>Diplonema</taxon>
    </lineage>
</organism>
<keyword evidence="8" id="KW-0460">Magnesium</keyword>
<evidence type="ECO:0000256" key="5">
    <source>
        <dbReference type="ARBA" id="ARBA00022741"/>
    </source>
</evidence>
<evidence type="ECO:0000313" key="15">
    <source>
        <dbReference type="EMBL" id="BAV54144.1"/>
    </source>
</evidence>
<dbReference type="GO" id="GO:0005524">
    <property type="term" value="F:ATP binding"/>
    <property type="evidence" value="ECO:0007669"/>
    <property type="project" value="UniProtKB-KW"/>
</dbReference>
<comment type="cofactor">
    <cofactor evidence="1">
        <name>Mg(2+)</name>
        <dbReference type="ChEBI" id="CHEBI:18420"/>
    </cofactor>
</comment>
<dbReference type="Pfam" id="PF00365">
    <property type="entry name" value="PFK"/>
    <property type="match status" value="1"/>
</dbReference>
<dbReference type="FunFam" id="3.40.50.450:FF:000002">
    <property type="entry name" value="ATP-dependent 6-phosphofructokinase"/>
    <property type="match status" value="1"/>
</dbReference>
<dbReference type="PRINTS" id="PR00476">
    <property type="entry name" value="PHFRCTKINASE"/>
</dbReference>
<dbReference type="InterPro" id="IPR022953">
    <property type="entry name" value="ATP_PFK"/>
</dbReference>
<accession>A0A1B4Z403</accession>
<dbReference type="PANTHER" id="PTHR45770">
    <property type="entry name" value="ATP-DEPENDENT 6-PHOSPHOFRUCTOKINASE 1"/>
    <property type="match status" value="1"/>
</dbReference>
<evidence type="ECO:0000259" key="14">
    <source>
        <dbReference type="Pfam" id="PF00365"/>
    </source>
</evidence>
<keyword evidence="9" id="KW-0576">Peroxisome</keyword>
<dbReference type="GO" id="GO:0046872">
    <property type="term" value="F:metal ion binding"/>
    <property type="evidence" value="ECO:0007669"/>
    <property type="project" value="UniProtKB-KW"/>
</dbReference>
<gene>
    <name evidence="15" type="primary">pfk2</name>
</gene>
<dbReference type="UniPathway" id="UPA00109">
    <property type="reaction ID" value="UER00182"/>
</dbReference>
<dbReference type="InterPro" id="IPR000023">
    <property type="entry name" value="Phosphofructokinase_dom"/>
</dbReference>
<keyword evidence="13" id="KW-0327">Glycosome</keyword>
<dbReference type="PIRSF" id="PIRSF000534">
    <property type="entry name" value="PPi_PFK_TP0108"/>
    <property type="match status" value="1"/>
</dbReference>
<dbReference type="SUPFAM" id="SSF53784">
    <property type="entry name" value="Phosphofructokinase"/>
    <property type="match status" value="1"/>
</dbReference>
<evidence type="ECO:0000256" key="13">
    <source>
        <dbReference type="ARBA" id="ARBA00084116"/>
    </source>
</evidence>